<evidence type="ECO:0000313" key="3">
    <source>
        <dbReference type="Proteomes" id="UP001160130"/>
    </source>
</evidence>
<keyword evidence="1" id="KW-0472">Membrane</keyword>
<feature type="transmembrane region" description="Helical" evidence="1">
    <location>
        <begin position="59"/>
        <end position="77"/>
    </location>
</feature>
<dbReference type="RefSeq" id="WP_280830759.1">
    <property type="nucleotide sequence ID" value="NZ_JARXVE010000001.1"/>
</dbReference>
<protein>
    <recommendedName>
        <fullName evidence="4">DUF1772 domain-containing protein</fullName>
    </recommendedName>
</protein>
<reference evidence="2 3" key="1">
    <citation type="submission" date="2023-04" db="EMBL/GenBank/DDBJ databases">
        <title>Forest soil microbial communities from Buena Vista Peninsula, Colon Province, Panama.</title>
        <authorList>
            <person name="Bouskill N."/>
        </authorList>
    </citation>
    <scope>NUCLEOTIDE SEQUENCE [LARGE SCALE GENOMIC DNA]</scope>
    <source>
        <strain evidence="2 3">AC80</strain>
    </source>
</reference>
<organism evidence="2 3">
    <name type="scientific">Mycolicibacterium frederiksbergense</name>
    <dbReference type="NCBI Taxonomy" id="117567"/>
    <lineage>
        <taxon>Bacteria</taxon>
        <taxon>Bacillati</taxon>
        <taxon>Actinomycetota</taxon>
        <taxon>Actinomycetes</taxon>
        <taxon>Mycobacteriales</taxon>
        <taxon>Mycobacteriaceae</taxon>
        <taxon>Mycolicibacterium</taxon>
    </lineage>
</organism>
<comment type="caution">
    <text evidence="2">The sequence shown here is derived from an EMBL/GenBank/DDBJ whole genome shotgun (WGS) entry which is preliminary data.</text>
</comment>
<gene>
    <name evidence="2" type="ORF">M2272_000734</name>
</gene>
<feature type="transmembrane region" description="Helical" evidence="1">
    <location>
        <begin position="6"/>
        <end position="32"/>
    </location>
</feature>
<keyword evidence="1" id="KW-0812">Transmembrane</keyword>
<keyword evidence="1" id="KW-1133">Transmembrane helix</keyword>
<proteinExistence type="predicted"/>
<evidence type="ECO:0000256" key="1">
    <source>
        <dbReference type="SAM" id="Phobius"/>
    </source>
</evidence>
<dbReference type="EMBL" id="JARXVE010000001">
    <property type="protein sequence ID" value="MDH6194113.1"/>
    <property type="molecule type" value="Genomic_DNA"/>
</dbReference>
<sequence>MTLDLITRLAALVAVLGTAVVYGTDVFCAMVLRPALASVDDSALVAVTGHVHRYGDRRMPVPGVLGIVATAVSAVLAAHWAQAIVAGAALILLLIWLVLYTQVSAPINRQLTSAAEASQTLPNGRALQAKWDSIIDARAVLQGLAVAALCVVLMI</sequence>
<dbReference type="Proteomes" id="UP001160130">
    <property type="component" value="Unassembled WGS sequence"/>
</dbReference>
<evidence type="ECO:0000313" key="2">
    <source>
        <dbReference type="EMBL" id="MDH6194113.1"/>
    </source>
</evidence>
<keyword evidence="3" id="KW-1185">Reference proteome</keyword>
<evidence type="ECO:0008006" key="4">
    <source>
        <dbReference type="Google" id="ProtNLM"/>
    </source>
</evidence>
<name>A0ABT6KTR7_9MYCO</name>
<feature type="transmembrane region" description="Helical" evidence="1">
    <location>
        <begin position="83"/>
        <end position="101"/>
    </location>
</feature>
<accession>A0ABT6KTR7</accession>